<dbReference type="PANTHER" id="PTHR43071:SF1">
    <property type="entry name" value="2-AMINO-4-HYDROXY-6-HYDROXYMETHYLDIHYDROPTERIDINE PYROPHOSPHOKINASE"/>
    <property type="match status" value="1"/>
</dbReference>
<evidence type="ECO:0000256" key="2">
    <source>
        <dbReference type="ARBA" id="ARBA00005051"/>
    </source>
</evidence>
<dbReference type="GO" id="GO:0016301">
    <property type="term" value="F:kinase activity"/>
    <property type="evidence" value="ECO:0007669"/>
    <property type="project" value="UniProtKB-KW"/>
</dbReference>
<dbReference type="SUPFAM" id="SSF55083">
    <property type="entry name" value="6-hydroxymethyl-7,8-dihydropterin pyrophosphokinase, HPPK"/>
    <property type="match status" value="1"/>
</dbReference>
<comment type="catalytic activity">
    <reaction evidence="1">
        <text>6-hydroxymethyl-7,8-dihydropterin + ATP = (7,8-dihydropterin-6-yl)methyl diphosphate + AMP + H(+)</text>
        <dbReference type="Rhea" id="RHEA:11412"/>
        <dbReference type="ChEBI" id="CHEBI:15378"/>
        <dbReference type="ChEBI" id="CHEBI:30616"/>
        <dbReference type="ChEBI" id="CHEBI:44841"/>
        <dbReference type="ChEBI" id="CHEBI:72950"/>
        <dbReference type="ChEBI" id="CHEBI:456215"/>
        <dbReference type="EC" id="2.7.6.3"/>
    </reaction>
</comment>
<evidence type="ECO:0000256" key="3">
    <source>
        <dbReference type="ARBA" id="ARBA00013253"/>
    </source>
</evidence>
<dbReference type="GO" id="GO:0046654">
    <property type="term" value="P:tetrahydrofolate biosynthetic process"/>
    <property type="evidence" value="ECO:0007669"/>
    <property type="project" value="UniProtKB-UniPathway"/>
</dbReference>
<dbReference type="OrthoDB" id="9808041at2"/>
<dbReference type="GO" id="GO:0003848">
    <property type="term" value="F:2-amino-4-hydroxy-6-hydroxymethyldihydropteridine diphosphokinase activity"/>
    <property type="evidence" value="ECO:0007669"/>
    <property type="project" value="UniProtKB-EC"/>
</dbReference>
<dbReference type="NCBIfam" id="TIGR01498">
    <property type="entry name" value="folK"/>
    <property type="match status" value="1"/>
</dbReference>
<dbReference type="Proteomes" id="UP000294292">
    <property type="component" value="Chromosome"/>
</dbReference>
<keyword evidence="7" id="KW-0067">ATP-binding</keyword>
<name>A0A4P7A3C1_9BACL</name>
<dbReference type="RefSeq" id="WP_134211714.1">
    <property type="nucleotide sequence ID" value="NZ_CP038015.1"/>
</dbReference>
<evidence type="ECO:0000256" key="8">
    <source>
        <dbReference type="ARBA" id="ARBA00022909"/>
    </source>
</evidence>
<gene>
    <name evidence="10" type="primary">folK</name>
    <name evidence="10" type="ORF">E2636_18475</name>
</gene>
<dbReference type="PROSITE" id="PS00794">
    <property type="entry name" value="HPPK"/>
    <property type="match status" value="1"/>
</dbReference>
<proteinExistence type="predicted"/>
<keyword evidence="8" id="KW-0289">Folate biosynthesis</keyword>
<sequence length="172" mass="19615">MNTAYLSLGSNLGDRYEMLRDAIQLLRQQTGLEVSRLSSIYETDPVGYTEQAIFLNMVVEIKSELCAEEILFICLETEQTLGRIRQFRWGPRCIDLDILLFNDENIELEKLTVPHPRMHERGFVLFPLIELVPDGVHPLTGVPFGKYAEGQKEGVHIWKTFGGVDAFGRSEN</sequence>
<evidence type="ECO:0000256" key="6">
    <source>
        <dbReference type="ARBA" id="ARBA00022777"/>
    </source>
</evidence>
<evidence type="ECO:0000313" key="10">
    <source>
        <dbReference type="EMBL" id="QBP42999.1"/>
    </source>
</evidence>
<evidence type="ECO:0000256" key="1">
    <source>
        <dbReference type="ARBA" id="ARBA00000198"/>
    </source>
</evidence>
<dbReference type="PANTHER" id="PTHR43071">
    <property type="entry name" value="2-AMINO-4-HYDROXY-6-HYDROXYMETHYLDIHYDROPTERIDINE PYROPHOSPHOKINASE"/>
    <property type="match status" value="1"/>
</dbReference>
<evidence type="ECO:0000256" key="5">
    <source>
        <dbReference type="ARBA" id="ARBA00022741"/>
    </source>
</evidence>
<keyword evidence="5" id="KW-0547">Nucleotide-binding</keyword>
<dbReference type="AlphaFoldDB" id="A0A4P7A3C1"/>
<dbReference type="KEGG" id="panc:E2636_18475"/>
<dbReference type="GO" id="GO:0046656">
    <property type="term" value="P:folic acid biosynthetic process"/>
    <property type="evidence" value="ECO:0007669"/>
    <property type="project" value="UniProtKB-KW"/>
</dbReference>
<evidence type="ECO:0000256" key="7">
    <source>
        <dbReference type="ARBA" id="ARBA00022840"/>
    </source>
</evidence>
<dbReference type="Gene3D" id="3.30.70.560">
    <property type="entry name" value="7,8-Dihydro-6-hydroxymethylpterin-pyrophosphokinase HPPK"/>
    <property type="match status" value="1"/>
</dbReference>
<evidence type="ECO:0000259" key="9">
    <source>
        <dbReference type="PROSITE" id="PS00794"/>
    </source>
</evidence>
<dbReference type="Pfam" id="PF01288">
    <property type="entry name" value="HPPK"/>
    <property type="match status" value="1"/>
</dbReference>
<dbReference type="InterPro" id="IPR035907">
    <property type="entry name" value="Hppk_sf"/>
</dbReference>
<dbReference type="UniPathway" id="UPA00077">
    <property type="reaction ID" value="UER00155"/>
</dbReference>
<dbReference type="EMBL" id="CP038015">
    <property type="protein sequence ID" value="QBP42999.1"/>
    <property type="molecule type" value="Genomic_DNA"/>
</dbReference>
<keyword evidence="11" id="KW-1185">Reference proteome</keyword>
<feature type="domain" description="7,8-dihydro-6-hydroxymethylpterin-pyrophosphokinase" evidence="9">
    <location>
        <begin position="88"/>
        <end position="99"/>
    </location>
</feature>
<organism evidence="10 11">
    <name type="scientific">Paenisporosarcina antarctica</name>
    <dbReference type="NCBI Taxonomy" id="417367"/>
    <lineage>
        <taxon>Bacteria</taxon>
        <taxon>Bacillati</taxon>
        <taxon>Bacillota</taxon>
        <taxon>Bacilli</taxon>
        <taxon>Bacillales</taxon>
        <taxon>Caryophanaceae</taxon>
        <taxon>Paenisporosarcina</taxon>
    </lineage>
</organism>
<protein>
    <recommendedName>
        <fullName evidence="3">2-amino-4-hydroxy-6-hydroxymethyldihydropteridine diphosphokinase</fullName>
        <ecNumber evidence="3">2.7.6.3</ecNumber>
    </recommendedName>
</protein>
<dbReference type="CDD" id="cd00483">
    <property type="entry name" value="HPPK"/>
    <property type="match status" value="1"/>
</dbReference>
<reference evidence="10 11" key="1">
    <citation type="submission" date="2019-03" db="EMBL/GenBank/DDBJ databases">
        <title>Complete genome sequence of Paenisporosarcina antarctica CGMCC 1.6503T.</title>
        <authorList>
            <person name="Rong J.-C."/>
            <person name="Chi N.-Y."/>
            <person name="Zhang Q.-F."/>
        </authorList>
    </citation>
    <scope>NUCLEOTIDE SEQUENCE [LARGE SCALE GENOMIC DNA]</scope>
    <source>
        <strain evidence="10 11">CGMCC 1.6503</strain>
    </source>
</reference>
<dbReference type="EC" id="2.7.6.3" evidence="3"/>
<accession>A0A4P7A3C1</accession>
<evidence type="ECO:0000256" key="4">
    <source>
        <dbReference type="ARBA" id="ARBA00022679"/>
    </source>
</evidence>
<keyword evidence="4 10" id="KW-0808">Transferase</keyword>
<keyword evidence="6 10" id="KW-0418">Kinase</keyword>
<evidence type="ECO:0000313" key="11">
    <source>
        <dbReference type="Proteomes" id="UP000294292"/>
    </source>
</evidence>
<dbReference type="InterPro" id="IPR000550">
    <property type="entry name" value="Hppk"/>
</dbReference>
<comment type="pathway">
    <text evidence="2">Cofactor biosynthesis; tetrahydrofolate biosynthesis; 2-amino-4-hydroxy-6-hydroxymethyl-7,8-dihydropteridine diphosphate from 7,8-dihydroneopterin triphosphate: step 4/4.</text>
</comment>
<dbReference type="GO" id="GO:0005524">
    <property type="term" value="F:ATP binding"/>
    <property type="evidence" value="ECO:0007669"/>
    <property type="project" value="UniProtKB-KW"/>
</dbReference>